<feature type="region of interest" description="Disordered" evidence="1">
    <location>
        <begin position="1"/>
        <end position="35"/>
    </location>
</feature>
<evidence type="ECO:0000313" key="3">
    <source>
        <dbReference type="Proteomes" id="UP000049983"/>
    </source>
</evidence>
<evidence type="ECO:0000256" key="1">
    <source>
        <dbReference type="SAM" id="MobiDB-lite"/>
    </source>
</evidence>
<keyword evidence="3" id="KW-1185">Reference proteome</keyword>
<dbReference type="OrthoDB" id="8548224at2"/>
<evidence type="ECO:0000313" key="2">
    <source>
        <dbReference type="EMBL" id="CTQ65639.1"/>
    </source>
</evidence>
<evidence type="ECO:0008006" key="4">
    <source>
        <dbReference type="Google" id="ProtNLM"/>
    </source>
</evidence>
<name>A0A0M6ZS84_9HYPH</name>
<sequence>MSELKETFHATSVGGTVQSRLTPITPRPRHKTTRDCPRVTVRLSLDDYERLQTLAGGRALSVYLRAKGLEEPLPKRKTKSSVPIADRHVIAQLLGILGQSRIANNLNQLAYHANVGSFAIDDDARSQINEAYEHVLFIRKMLLRGLGYRE</sequence>
<dbReference type="RefSeq" id="WP_144435941.1">
    <property type="nucleotide sequence ID" value="NZ_CXWA01000002.1"/>
</dbReference>
<dbReference type="AlphaFoldDB" id="A0A0M6ZS84"/>
<dbReference type="STRING" id="311410.LA5095_01943"/>
<protein>
    <recommendedName>
        <fullName evidence="4">Mobilisation protein (MobC)</fullName>
    </recommendedName>
</protein>
<dbReference type="GeneID" id="97668242"/>
<dbReference type="EMBL" id="CXWC01000002">
    <property type="protein sequence ID" value="CTQ65639.1"/>
    <property type="molecule type" value="Genomic_DNA"/>
</dbReference>
<accession>A0A0M6ZS84</accession>
<reference evidence="3" key="1">
    <citation type="submission" date="2015-07" db="EMBL/GenBank/DDBJ databases">
        <authorList>
            <person name="Rodrigo-Torres Lidia"/>
            <person name="Arahal R.David."/>
        </authorList>
    </citation>
    <scope>NUCLEOTIDE SEQUENCE [LARGE SCALE GENOMIC DNA]</scope>
    <source>
        <strain evidence="3">CECT 5096</strain>
    </source>
</reference>
<feature type="compositionally biased region" description="Polar residues" evidence="1">
    <location>
        <begin position="9"/>
        <end position="22"/>
    </location>
</feature>
<dbReference type="Proteomes" id="UP000049983">
    <property type="component" value="Unassembled WGS sequence"/>
</dbReference>
<gene>
    <name evidence="2" type="ORF">LA5096_00799</name>
</gene>
<proteinExistence type="predicted"/>
<organism evidence="2 3">
    <name type="scientific">Roseibium album</name>
    <dbReference type="NCBI Taxonomy" id="311410"/>
    <lineage>
        <taxon>Bacteria</taxon>
        <taxon>Pseudomonadati</taxon>
        <taxon>Pseudomonadota</taxon>
        <taxon>Alphaproteobacteria</taxon>
        <taxon>Hyphomicrobiales</taxon>
        <taxon>Stappiaceae</taxon>
        <taxon>Roseibium</taxon>
    </lineage>
</organism>